<protein>
    <submittedName>
        <fullName evidence="2">Uncharacterized protein</fullName>
    </submittedName>
</protein>
<accession>A0A7N0UQG3</accession>
<feature type="region of interest" description="Disordered" evidence="1">
    <location>
        <begin position="66"/>
        <end position="102"/>
    </location>
</feature>
<dbReference type="Proteomes" id="UP000594263">
    <property type="component" value="Unplaced"/>
</dbReference>
<sequence length="102" mass="10744">MASMAMTPGFPSIRPRSGACVVVRSPWSSRVFVPITPRHCFHASANDEASSAYKKATDAAKKGVEAAQKAGKDVKDKAEATTGDVSGKAKEAAGKCRRPHKT</sequence>
<dbReference type="Gramene" id="Kaladp0076s0388.1.v1.1">
    <property type="protein sequence ID" value="Kaladp0076s0388.1.v1.1"/>
    <property type="gene ID" value="Kaladp0076s0388.v1.1"/>
</dbReference>
<dbReference type="AlphaFoldDB" id="A0A7N0UQG3"/>
<evidence type="ECO:0000313" key="3">
    <source>
        <dbReference type="Proteomes" id="UP000594263"/>
    </source>
</evidence>
<evidence type="ECO:0000313" key="2">
    <source>
        <dbReference type="EnsemblPlants" id="Kaladp0076s0388.1.v1.1"/>
    </source>
</evidence>
<reference evidence="2" key="1">
    <citation type="submission" date="2021-01" db="UniProtKB">
        <authorList>
            <consortium name="EnsemblPlants"/>
        </authorList>
    </citation>
    <scope>IDENTIFICATION</scope>
</reference>
<proteinExistence type="predicted"/>
<feature type="compositionally biased region" description="Basic and acidic residues" evidence="1">
    <location>
        <begin position="66"/>
        <end position="79"/>
    </location>
</feature>
<organism evidence="2 3">
    <name type="scientific">Kalanchoe fedtschenkoi</name>
    <name type="common">Lavender scallops</name>
    <name type="synonym">South American air plant</name>
    <dbReference type="NCBI Taxonomy" id="63787"/>
    <lineage>
        <taxon>Eukaryota</taxon>
        <taxon>Viridiplantae</taxon>
        <taxon>Streptophyta</taxon>
        <taxon>Embryophyta</taxon>
        <taxon>Tracheophyta</taxon>
        <taxon>Spermatophyta</taxon>
        <taxon>Magnoliopsida</taxon>
        <taxon>eudicotyledons</taxon>
        <taxon>Gunneridae</taxon>
        <taxon>Pentapetalae</taxon>
        <taxon>Saxifragales</taxon>
        <taxon>Crassulaceae</taxon>
        <taxon>Kalanchoe</taxon>
    </lineage>
</organism>
<name>A0A7N0UQG3_KALFE</name>
<evidence type="ECO:0000256" key="1">
    <source>
        <dbReference type="SAM" id="MobiDB-lite"/>
    </source>
</evidence>
<keyword evidence="3" id="KW-1185">Reference proteome</keyword>
<dbReference type="EnsemblPlants" id="Kaladp0076s0388.1.v1.1">
    <property type="protein sequence ID" value="Kaladp0076s0388.1.v1.1"/>
    <property type="gene ID" value="Kaladp0076s0388.v1.1"/>
</dbReference>